<evidence type="ECO:0000313" key="3">
    <source>
        <dbReference type="WBParaSite" id="nRc.2.0.1.t02753-RA"/>
    </source>
</evidence>
<dbReference type="AlphaFoldDB" id="A0A915HLA3"/>
<protein>
    <submittedName>
        <fullName evidence="3">Uncharacterized protein</fullName>
    </submittedName>
</protein>
<evidence type="ECO:0000256" key="1">
    <source>
        <dbReference type="SAM" id="SignalP"/>
    </source>
</evidence>
<keyword evidence="1" id="KW-0732">Signal</keyword>
<dbReference type="Proteomes" id="UP000887565">
    <property type="component" value="Unplaced"/>
</dbReference>
<proteinExistence type="predicted"/>
<accession>A0A915HLA3</accession>
<keyword evidence="2" id="KW-1185">Reference proteome</keyword>
<name>A0A915HLA3_ROMCU</name>
<dbReference type="WBParaSite" id="nRc.2.0.1.t02753-RA">
    <property type="protein sequence ID" value="nRc.2.0.1.t02753-RA"/>
    <property type="gene ID" value="nRc.2.0.1.g02753"/>
</dbReference>
<sequence length="172" mass="20149">MQCLLIVTLCVEILVGLFAKFIDQDECKKFTCSFEKGDFCNYESKIYRISDQRIISKLKIFTSQNRALKNPRSISKNVNKYAAAVLSSQQVAVLETNQNSNARLLRHRSPKFRKSDARVIKFRYFTTSPDSNIFVCCNDVSNCLYSMPRMRQPVFYRWHRSSFECKEKLEKV</sequence>
<feature type="chain" id="PRO_5037275661" evidence="1">
    <location>
        <begin position="20"/>
        <end position="172"/>
    </location>
</feature>
<feature type="signal peptide" evidence="1">
    <location>
        <begin position="1"/>
        <end position="19"/>
    </location>
</feature>
<reference evidence="3" key="1">
    <citation type="submission" date="2022-11" db="UniProtKB">
        <authorList>
            <consortium name="WormBaseParasite"/>
        </authorList>
    </citation>
    <scope>IDENTIFICATION</scope>
</reference>
<evidence type="ECO:0000313" key="2">
    <source>
        <dbReference type="Proteomes" id="UP000887565"/>
    </source>
</evidence>
<organism evidence="2 3">
    <name type="scientific">Romanomermis culicivorax</name>
    <name type="common">Nematode worm</name>
    <dbReference type="NCBI Taxonomy" id="13658"/>
    <lineage>
        <taxon>Eukaryota</taxon>
        <taxon>Metazoa</taxon>
        <taxon>Ecdysozoa</taxon>
        <taxon>Nematoda</taxon>
        <taxon>Enoplea</taxon>
        <taxon>Dorylaimia</taxon>
        <taxon>Mermithida</taxon>
        <taxon>Mermithoidea</taxon>
        <taxon>Mermithidae</taxon>
        <taxon>Romanomermis</taxon>
    </lineage>
</organism>